<sequence>MRQLVALMSLLVIGGAYAFNETAVLDNINQTLECPINGICPHYINGTCPQEQCKNICYYSGEHYRNHENCCGNSFKYMHRHGWQNCYSDLIINI</sequence>
<evidence type="ECO:0000313" key="2">
    <source>
        <dbReference type="Proteomes" id="UP000003706"/>
    </source>
</evidence>
<name>H1KXW8_9EURY</name>
<organism evidence="1 2">
    <name type="scientific">Methanotorris formicicus Mc-S-70</name>
    <dbReference type="NCBI Taxonomy" id="647171"/>
    <lineage>
        <taxon>Archaea</taxon>
        <taxon>Methanobacteriati</taxon>
        <taxon>Methanobacteriota</taxon>
        <taxon>Methanomada group</taxon>
        <taxon>Methanococci</taxon>
        <taxon>Methanococcales</taxon>
        <taxon>Methanocaldococcaceae</taxon>
        <taxon>Methanotorris</taxon>
    </lineage>
</organism>
<protein>
    <submittedName>
        <fullName evidence="1">Uncharacterized protein</fullName>
    </submittedName>
</protein>
<dbReference type="STRING" id="647171.MetfoDRAFT_0641"/>
<proteinExistence type="predicted"/>
<dbReference type="RefSeq" id="WP_007044084.1">
    <property type="nucleotide sequence ID" value="NZ_AGJL01000012.1"/>
</dbReference>
<reference evidence="1 2" key="1">
    <citation type="submission" date="2011-09" db="EMBL/GenBank/DDBJ databases">
        <title>The draft genome of Methanotorris formicicus Mc-S-70.</title>
        <authorList>
            <consortium name="US DOE Joint Genome Institute (JGI-PGF)"/>
            <person name="Lucas S."/>
            <person name="Han J."/>
            <person name="Lapidus A."/>
            <person name="Cheng J.-F."/>
            <person name="Goodwin L."/>
            <person name="Pitluck S."/>
            <person name="Peters L."/>
            <person name="Land M.L."/>
            <person name="Hauser L."/>
            <person name="Sieprawska-Lupa M."/>
            <person name="Takai K."/>
            <person name="Miyazaki J."/>
            <person name="Whitman W."/>
            <person name="Woyke T.J."/>
        </authorList>
    </citation>
    <scope>NUCLEOTIDE SEQUENCE [LARGE SCALE GENOMIC DNA]</scope>
    <source>
        <strain evidence="1 2">Mc-S-70</strain>
    </source>
</reference>
<gene>
    <name evidence="1" type="ORF">MetfoDRAFT_0641</name>
</gene>
<dbReference type="Proteomes" id="UP000003706">
    <property type="component" value="Unassembled WGS sequence"/>
</dbReference>
<comment type="caution">
    <text evidence="1">The sequence shown here is derived from an EMBL/GenBank/DDBJ whole genome shotgun (WGS) entry which is preliminary data.</text>
</comment>
<accession>H1KXW8</accession>
<dbReference type="AlphaFoldDB" id="H1KXW8"/>
<keyword evidence="2" id="KW-1185">Reference proteome</keyword>
<dbReference type="EMBL" id="AGJL01000012">
    <property type="protein sequence ID" value="EHP87752.1"/>
    <property type="molecule type" value="Genomic_DNA"/>
</dbReference>
<evidence type="ECO:0000313" key="1">
    <source>
        <dbReference type="EMBL" id="EHP87752.1"/>
    </source>
</evidence>